<dbReference type="Proteomes" id="UP000644010">
    <property type="component" value="Unassembled WGS sequence"/>
</dbReference>
<proteinExistence type="predicted"/>
<dbReference type="EMBL" id="JACOOI010000001">
    <property type="protein sequence ID" value="MBC5641580.1"/>
    <property type="molecule type" value="Genomic_DNA"/>
</dbReference>
<accession>A0ABR7DVM7</accession>
<sequence length="382" mass="44688">MINSIIPIICFFFILFQSCANEKKQLELYTLQPTDNYINLKLDTWTTQNLDSPQLIADSTGTEFIVFQHSSFPQLLFYNKATGKLAKRVTMPLEGPESIRRFIGFRIKKLNEIYLTETNAEGITLINSDGKLIKRFIGKTENGKTIHFVFDAFQIVGDSIYLGLYVDHENPPHIRLQQSPMCAIFNIQTHAFQTLPFTYYNLLKEENKEFLSISFKLCFNGNGFVYSFFNMDDIYVADMSHQHVRKLKIKSKYLPTLDFKMPKKSSISIGTYWKKLQKGSYGPFLYDPYRHLYYRVAFPPIESKEDISPSELMRYGSHTFTIMILNEDFQVLDEIMMPKDTYNPFIMFVDKDGLYISQSHFLNPNFNEDIIPLRRFEIISKK</sequence>
<dbReference type="RefSeq" id="WP_186958029.1">
    <property type="nucleotide sequence ID" value="NZ_JACOOI010000001.1"/>
</dbReference>
<keyword evidence="2" id="KW-1185">Reference proteome</keyword>
<organism evidence="1 2">
    <name type="scientific">Parabacteroides segnis</name>
    <dbReference type="NCBI Taxonomy" id="2763058"/>
    <lineage>
        <taxon>Bacteria</taxon>
        <taxon>Pseudomonadati</taxon>
        <taxon>Bacteroidota</taxon>
        <taxon>Bacteroidia</taxon>
        <taxon>Bacteroidales</taxon>
        <taxon>Tannerellaceae</taxon>
        <taxon>Parabacteroides</taxon>
    </lineage>
</organism>
<comment type="caution">
    <text evidence="1">The sequence shown here is derived from an EMBL/GenBank/DDBJ whole genome shotgun (WGS) entry which is preliminary data.</text>
</comment>
<evidence type="ECO:0000313" key="1">
    <source>
        <dbReference type="EMBL" id="MBC5641580.1"/>
    </source>
</evidence>
<name>A0ABR7DVM7_9BACT</name>
<protein>
    <submittedName>
        <fullName evidence="1">DUF4221 family protein</fullName>
    </submittedName>
</protein>
<reference evidence="1 2" key="1">
    <citation type="submission" date="2020-08" db="EMBL/GenBank/DDBJ databases">
        <title>Genome public.</title>
        <authorList>
            <person name="Liu C."/>
            <person name="Sun Q."/>
        </authorList>
    </citation>
    <scope>NUCLEOTIDE SEQUENCE [LARGE SCALE GENOMIC DNA]</scope>
    <source>
        <strain evidence="1 2">BX2</strain>
    </source>
</reference>
<gene>
    <name evidence="1" type="ORF">H8S77_01580</name>
</gene>
<evidence type="ECO:0000313" key="2">
    <source>
        <dbReference type="Proteomes" id="UP000644010"/>
    </source>
</evidence>
<dbReference type="InterPro" id="IPR025316">
    <property type="entry name" value="DUF4221"/>
</dbReference>
<dbReference type="Pfam" id="PF13970">
    <property type="entry name" value="DUF4221"/>
    <property type="match status" value="1"/>
</dbReference>